<dbReference type="SUPFAM" id="SSF56219">
    <property type="entry name" value="DNase I-like"/>
    <property type="match status" value="1"/>
</dbReference>
<accession>A0A8D9E1D6</accession>
<proteinExistence type="predicted"/>
<evidence type="ECO:0000313" key="1">
    <source>
        <dbReference type="EMBL" id="CAG6735000.1"/>
    </source>
</evidence>
<name>A0A8D9E1D6_9HEMI</name>
<dbReference type="AlphaFoldDB" id="A0A8D9E1D6"/>
<organism evidence="1">
    <name type="scientific">Cacopsylla melanoneura</name>
    <dbReference type="NCBI Taxonomy" id="428564"/>
    <lineage>
        <taxon>Eukaryota</taxon>
        <taxon>Metazoa</taxon>
        <taxon>Ecdysozoa</taxon>
        <taxon>Arthropoda</taxon>
        <taxon>Hexapoda</taxon>
        <taxon>Insecta</taxon>
        <taxon>Pterygota</taxon>
        <taxon>Neoptera</taxon>
        <taxon>Paraneoptera</taxon>
        <taxon>Hemiptera</taxon>
        <taxon>Sternorrhyncha</taxon>
        <taxon>Psylloidea</taxon>
        <taxon>Psyllidae</taxon>
        <taxon>Psyllinae</taxon>
        <taxon>Cacopsylla</taxon>
    </lineage>
</organism>
<dbReference type="InterPro" id="IPR036691">
    <property type="entry name" value="Endo/exonu/phosph_ase_sf"/>
</dbReference>
<dbReference type="EMBL" id="HBUF01394493">
    <property type="protein sequence ID" value="CAG6735000.1"/>
    <property type="molecule type" value="Transcribed_RNA"/>
</dbReference>
<reference evidence="1" key="1">
    <citation type="submission" date="2021-05" db="EMBL/GenBank/DDBJ databases">
        <authorList>
            <person name="Alioto T."/>
            <person name="Alioto T."/>
            <person name="Gomez Garrido J."/>
        </authorList>
    </citation>
    <scope>NUCLEOTIDE SEQUENCE</scope>
</reference>
<sequence>MKDQFYQDLENLMTSLPTYDIKIMMGDANAKIGREECWKDVVGTNSLHSITNDNGLRLIHFASSRNMNIVSTQFPRKNIHKITWVSPAGNVQNQIDHILIDNRQKSSIMNVRTRRGAECGSDHYLVQVRLRQRIKCEGKKEQRMAPLLDLEKLKSIEIRNEFNLKTANLFEALEQQEGLQH</sequence>
<dbReference type="Gene3D" id="3.60.10.10">
    <property type="entry name" value="Endonuclease/exonuclease/phosphatase"/>
    <property type="match status" value="1"/>
</dbReference>
<protein>
    <submittedName>
        <fullName evidence="1">Craniofacial development protein 2</fullName>
    </submittedName>
</protein>